<keyword evidence="5 10" id="KW-0418">Kinase</keyword>
<evidence type="ECO:0000313" key="11">
    <source>
        <dbReference type="Proteomes" id="UP000443582"/>
    </source>
</evidence>
<organism evidence="10 11">
    <name type="scientific">Halobacteriovorax vibrionivorans</name>
    <dbReference type="NCBI Taxonomy" id="2152716"/>
    <lineage>
        <taxon>Bacteria</taxon>
        <taxon>Pseudomonadati</taxon>
        <taxon>Bdellovibrionota</taxon>
        <taxon>Bacteriovoracia</taxon>
        <taxon>Bacteriovoracales</taxon>
        <taxon>Halobacteriovoraceae</taxon>
        <taxon>Halobacteriovorax</taxon>
    </lineage>
</organism>
<evidence type="ECO:0000256" key="4">
    <source>
        <dbReference type="ARBA" id="ARBA00022741"/>
    </source>
</evidence>
<evidence type="ECO:0000256" key="3">
    <source>
        <dbReference type="ARBA" id="ARBA00022679"/>
    </source>
</evidence>
<feature type="domain" description="Histidine kinase" evidence="9">
    <location>
        <begin position="241"/>
        <end position="448"/>
    </location>
</feature>
<dbReference type="PANTHER" id="PTHR42878:SF7">
    <property type="entry name" value="SENSOR HISTIDINE KINASE GLRK"/>
    <property type="match status" value="1"/>
</dbReference>
<dbReference type="Gene3D" id="3.30.565.10">
    <property type="entry name" value="Histidine kinase-like ATPase, C-terminal domain"/>
    <property type="match status" value="1"/>
</dbReference>
<dbReference type="PANTHER" id="PTHR42878">
    <property type="entry name" value="TWO-COMPONENT HISTIDINE KINASE"/>
    <property type="match status" value="1"/>
</dbReference>
<dbReference type="EC" id="2.7.13.3" evidence="2"/>
<dbReference type="InterPro" id="IPR036890">
    <property type="entry name" value="HATPase_C_sf"/>
</dbReference>
<evidence type="ECO:0000256" key="8">
    <source>
        <dbReference type="SAM" id="Coils"/>
    </source>
</evidence>
<keyword evidence="3" id="KW-0808">Transferase</keyword>
<accession>A0ABY0IDS6</accession>
<keyword evidence="6" id="KW-0067">ATP-binding</keyword>
<dbReference type="GO" id="GO:0016301">
    <property type="term" value="F:kinase activity"/>
    <property type="evidence" value="ECO:0007669"/>
    <property type="project" value="UniProtKB-KW"/>
</dbReference>
<dbReference type="Proteomes" id="UP000443582">
    <property type="component" value="Unassembled WGS sequence"/>
</dbReference>
<protein>
    <recommendedName>
        <fullName evidence="2">histidine kinase</fullName>
        <ecNumber evidence="2">2.7.13.3</ecNumber>
    </recommendedName>
</protein>
<dbReference type="EMBL" id="QDKL01000003">
    <property type="protein sequence ID" value="RZF21113.1"/>
    <property type="molecule type" value="Genomic_DNA"/>
</dbReference>
<dbReference type="SUPFAM" id="SSF55874">
    <property type="entry name" value="ATPase domain of HSP90 chaperone/DNA topoisomerase II/histidine kinase"/>
    <property type="match status" value="1"/>
</dbReference>
<feature type="coiled-coil region" evidence="8">
    <location>
        <begin position="200"/>
        <end position="234"/>
    </location>
</feature>
<dbReference type="PRINTS" id="PR00344">
    <property type="entry name" value="BCTRLSENSOR"/>
</dbReference>
<keyword evidence="4" id="KW-0547">Nucleotide-binding</keyword>
<dbReference type="SMART" id="SM00387">
    <property type="entry name" value="HATPase_c"/>
    <property type="match status" value="1"/>
</dbReference>
<dbReference type="RefSeq" id="WP_115363603.1">
    <property type="nucleotide sequence ID" value="NZ_QDKL01000003.1"/>
</dbReference>
<evidence type="ECO:0000259" key="9">
    <source>
        <dbReference type="PROSITE" id="PS50109"/>
    </source>
</evidence>
<comment type="caution">
    <text evidence="10">The sequence shown here is derived from an EMBL/GenBank/DDBJ whole genome shotgun (WGS) entry which is preliminary data.</text>
</comment>
<reference evidence="11" key="1">
    <citation type="journal article" date="2019" name="Int. J. Syst. Evol. Microbiol.">
        <title>Halobacteriovorax valvorus sp. nov., a novel prokaryotic predator isolated from coastal seawater of China.</title>
        <authorList>
            <person name="Chen M.-X."/>
        </authorList>
    </citation>
    <scope>NUCLEOTIDE SEQUENCE [LARGE SCALE GENOMIC DNA]</scope>
    <source>
        <strain evidence="11">BL9</strain>
    </source>
</reference>
<proteinExistence type="predicted"/>
<evidence type="ECO:0000256" key="1">
    <source>
        <dbReference type="ARBA" id="ARBA00000085"/>
    </source>
</evidence>
<dbReference type="PROSITE" id="PS50109">
    <property type="entry name" value="HIS_KIN"/>
    <property type="match status" value="1"/>
</dbReference>
<name>A0ABY0IDS6_9BACT</name>
<gene>
    <name evidence="10" type="ORF">DAY19_14130</name>
</gene>
<keyword evidence="11" id="KW-1185">Reference proteome</keyword>
<dbReference type="InterPro" id="IPR005467">
    <property type="entry name" value="His_kinase_dom"/>
</dbReference>
<evidence type="ECO:0000256" key="6">
    <source>
        <dbReference type="ARBA" id="ARBA00022840"/>
    </source>
</evidence>
<evidence type="ECO:0000313" key="10">
    <source>
        <dbReference type="EMBL" id="RZF21113.1"/>
    </source>
</evidence>
<dbReference type="InterPro" id="IPR003594">
    <property type="entry name" value="HATPase_dom"/>
</dbReference>
<evidence type="ECO:0000256" key="2">
    <source>
        <dbReference type="ARBA" id="ARBA00012438"/>
    </source>
</evidence>
<comment type="catalytic activity">
    <reaction evidence="1">
        <text>ATP + protein L-histidine = ADP + protein N-phospho-L-histidine.</text>
        <dbReference type="EC" id="2.7.13.3"/>
    </reaction>
</comment>
<evidence type="ECO:0000256" key="7">
    <source>
        <dbReference type="ARBA" id="ARBA00023012"/>
    </source>
</evidence>
<keyword evidence="7" id="KW-0902">Two-component regulatory system</keyword>
<keyword evidence="8" id="KW-0175">Coiled coil</keyword>
<sequence>MMNDLQISSVVANILMGSLKKFNIERDEFNELYREHFGNKQKYSSVSFLNEYFAKLRKSYSDEEIVHIIAIEGIHSEEIALFKNLVFSFISHKNLYRFQSRLVLPYLYKGIKLKVEFRDRKIILEQINETQEKIDPIFFKVYLEVYRNFPVIIGRKSAVILFEEITSNSLKLVLKPALGSNIFSSFFLYIRTRSAHFGARSKYLKLINELKDETDRKNEELKRLNMMLDQSLKEKSVLVRAMGHDVNNSIYASQLLCQRLEKKLENTKELELVKKLTNHINIIQTISANTLKNEMDEDHILNEYSYEKVSAIVHELEEIYQEQLTRKQIQVNFKIDVEEEIIQINKSVFLYNILCNYFFNAIKYSSVYSEIDVEVKQVGDCFSFSIIDYGKGMNVETVQQIEGTLGEKGYGQGMIIAKNLLAKMYGEVKISSEVGKGTTITCVVPRLLSKSSISGVSLNH</sequence>
<evidence type="ECO:0000256" key="5">
    <source>
        <dbReference type="ARBA" id="ARBA00022777"/>
    </source>
</evidence>
<dbReference type="InterPro" id="IPR004358">
    <property type="entry name" value="Sig_transdc_His_kin-like_C"/>
</dbReference>
<dbReference type="Pfam" id="PF02518">
    <property type="entry name" value="HATPase_c"/>
    <property type="match status" value="1"/>
</dbReference>
<dbReference type="InterPro" id="IPR050351">
    <property type="entry name" value="BphY/WalK/GraS-like"/>
</dbReference>